<keyword evidence="7" id="KW-0812">Transmembrane</keyword>
<evidence type="ECO:0000256" key="6">
    <source>
        <dbReference type="SAM" id="MobiDB-lite"/>
    </source>
</evidence>
<organism evidence="10 11">
    <name type="scientific">Stutzerimonas tarimensis</name>
    <dbReference type="NCBI Taxonomy" id="1507735"/>
    <lineage>
        <taxon>Bacteria</taxon>
        <taxon>Pseudomonadati</taxon>
        <taxon>Pseudomonadota</taxon>
        <taxon>Gammaproteobacteria</taxon>
        <taxon>Pseudomonadales</taxon>
        <taxon>Pseudomonadaceae</taxon>
        <taxon>Stutzerimonas</taxon>
    </lineage>
</organism>
<accession>A0ABV7T8Q0</accession>
<dbReference type="Pfam" id="PF23892">
    <property type="entry name" value="Ig_CycH"/>
    <property type="match status" value="1"/>
</dbReference>
<feature type="domain" description="Cytochrome c-type biogenesis protein H TPR" evidence="9">
    <location>
        <begin position="126"/>
        <end position="257"/>
    </location>
</feature>
<dbReference type="InterPro" id="IPR056413">
    <property type="entry name" value="TPR_CcmH_CycH"/>
</dbReference>
<dbReference type="RefSeq" id="WP_386367290.1">
    <property type="nucleotide sequence ID" value="NZ_JBHRXZ010000029.1"/>
</dbReference>
<protein>
    <submittedName>
        <fullName evidence="10">C-type cytochrome biogenesis protein CcmI</fullName>
    </submittedName>
</protein>
<dbReference type="PANTHER" id="PTHR47870">
    <property type="entry name" value="CYTOCHROME C-TYPE BIOGENESIS PROTEIN CCMH"/>
    <property type="match status" value="1"/>
</dbReference>
<evidence type="ECO:0000256" key="2">
    <source>
        <dbReference type="ARBA" id="ARBA00022737"/>
    </source>
</evidence>
<comment type="caution">
    <text evidence="10">The sequence shown here is derived from an EMBL/GenBank/DDBJ whole genome shotgun (WGS) entry which is preliminary data.</text>
</comment>
<evidence type="ECO:0000256" key="4">
    <source>
        <dbReference type="ARBA" id="ARBA00022803"/>
    </source>
</evidence>
<keyword evidence="11" id="KW-1185">Reference proteome</keyword>
<gene>
    <name evidence="10" type="primary">ccmI</name>
    <name evidence="10" type="ORF">ACFOMF_17515</name>
</gene>
<dbReference type="InterPro" id="IPR017560">
    <property type="entry name" value="Cyt_c_biogenesis_CcmI"/>
</dbReference>
<dbReference type="PROSITE" id="PS50005">
    <property type="entry name" value="TPR"/>
    <property type="match status" value="1"/>
</dbReference>
<dbReference type="Pfam" id="PF23914">
    <property type="entry name" value="TPR_CcmH_CycH"/>
    <property type="match status" value="1"/>
</dbReference>
<dbReference type="EMBL" id="JBHRXZ010000029">
    <property type="protein sequence ID" value="MFC3609569.1"/>
    <property type="molecule type" value="Genomic_DNA"/>
</dbReference>
<dbReference type="PANTHER" id="PTHR47870:SF4">
    <property type="entry name" value="CYTOCHROME C-TYPE BIOGENESIS PROTEIN CYCH"/>
    <property type="match status" value="1"/>
</dbReference>
<dbReference type="NCBIfam" id="TIGR03142">
    <property type="entry name" value="cytochro_ccmI"/>
    <property type="match status" value="1"/>
</dbReference>
<name>A0ABV7T8Q0_9GAMM</name>
<dbReference type="SMART" id="SM00028">
    <property type="entry name" value="TPR"/>
    <property type="match status" value="2"/>
</dbReference>
<dbReference type="InterPro" id="IPR019734">
    <property type="entry name" value="TPR_rpt"/>
</dbReference>
<reference evidence="11" key="1">
    <citation type="journal article" date="2019" name="Int. J. Syst. Evol. Microbiol.">
        <title>The Global Catalogue of Microorganisms (GCM) 10K type strain sequencing project: providing services to taxonomists for standard genome sequencing and annotation.</title>
        <authorList>
            <consortium name="The Broad Institute Genomics Platform"/>
            <consortium name="The Broad Institute Genome Sequencing Center for Infectious Disease"/>
            <person name="Wu L."/>
            <person name="Ma J."/>
        </authorList>
    </citation>
    <scope>NUCLEOTIDE SEQUENCE [LARGE SCALE GENOMIC DNA]</scope>
    <source>
        <strain evidence="11">KCTC 42447</strain>
    </source>
</reference>
<feature type="region of interest" description="Disordered" evidence="6">
    <location>
        <begin position="372"/>
        <end position="403"/>
    </location>
</feature>
<evidence type="ECO:0000259" key="9">
    <source>
        <dbReference type="Pfam" id="PF23914"/>
    </source>
</evidence>
<keyword evidence="4 5" id="KW-0802">TPR repeat</keyword>
<dbReference type="InterPro" id="IPR051263">
    <property type="entry name" value="C-type_cytochrome_biogenesis"/>
</dbReference>
<feature type="transmembrane region" description="Helical" evidence="7">
    <location>
        <begin position="93"/>
        <end position="113"/>
    </location>
</feature>
<evidence type="ECO:0000313" key="11">
    <source>
        <dbReference type="Proteomes" id="UP001595630"/>
    </source>
</evidence>
<keyword evidence="7" id="KW-0472">Membrane</keyword>
<feature type="repeat" description="TPR" evidence="5">
    <location>
        <begin position="150"/>
        <end position="183"/>
    </location>
</feature>
<dbReference type="InterPro" id="IPR056412">
    <property type="entry name" value="Ig_CycH"/>
</dbReference>
<evidence type="ECO:0000256" key="5">
    <source>
        <dbReference type="PROSITE-ProRule" id="PRU00339"/>
    </source>
</evidence>
<evidence type="ECO:0000256" key="1">
    <source>
        <dbReference type="ARBA" id="ARBA00004196"/>
    </source>
</evidence>
<dbReference type="InterPro" id="IPR011990">
    <property type="entry name" value="TPR-like_helical_dom_sf"/>
</dbReference>
<evidence type="ECO:0000313" key="10">
    <source>
        <dbReference type="EMBL" id="MFC3609569.1"/>
    </source>
</evidence>
<dbReference type="Gene3D" id="1.25.40.10">
    <property type="entry name" value="Tetratricopeptide repeat domain"/>
    <property type="match status" value="1"/>
</dbReference>
<dbReference type="Proteomes" id="UP001595630">
    <property type="component" value="Unassembled WGS sequence"/>
</dbReference>
<keyword evidence="3" id="KW-0201">Cytochrome c-type biogenesis</keyword>
<evidence type="ECO:0000259" key="8">
    <source>
        <dbReference type="Pfam" id="PF23892"/>
    </source>
</evidence>
<keyword evidence="7" id="KW-1133">Transmembrane helix</keyword>
<comment type="subcellular location">
    <subcellularLocation>
        <location evidence="1">Cell envelope</location>
    </subcellularLocation>
</comment>
<evidence type="ECO:0000256" key="7">
    <source>
        <dbReference type="SAM" id="Phobius"/>
    </source>
</evidence>
<proteinExistence type="predicted"/>
<feature type="compositionally biased region" description="Basic and acidic residues" evidence="6">
    <location>
        <begin position="372"/>
        <end position="382"/>
    </location>
</feature>
<feature type="domain" description="Cytochrome c-type biogenesis protein H Ig-like" evidence="8">
    <location>
        <begin position="293"/>
        <end position="398"/>
    </location>
</feature>
<sequence>MIDFWFGAAALLLVALAFLLLPVVRGRRAQTEEDRTALNVALYEERVQELSAQREAGSLETGQFDVARAEAARELLDDTEGGELKRFGALGRGLPLIAALLVPVAGIAMYWHWGALDRVQLAREFSTQPQTMQEMLARLERAVEVQPDNAEAWYFLGRTYMSQERPEEAAQAFEQTVRLAGRQPDLLGQWAQALYFGGGRQWTEQLQEITREALHGDRNETTTLGLMGIAAFEERRFADAMEYWGRLVALLPEQDPSRAAIQGGIERARAEMGEARADDSDETVATETPVLELEVQLSLAPEVLKEVRSDDTVFVFARGAAGPPMPLAVKRLTVAELPTTVTLSDRDAMMPELRLSNFDQIRLAARISRAGDATRGEWRGESDAVTPSAGDTLELSIDTADTP</sequence>
<evidence type="ECO:0000256" key="3">
    <source>
        <dbReference type="ARBA" id="ARBA00022748"/>
    </source>
</evidence>
<dbReference type="SUPFAM" id="SSF48452">
    <property type="entry name" value="TPR-like"/>
    <property type="match status" value="1"/>
</dbReference>
<keyword evidence="2" id="KW-0677">Repeat</keyword>